<keyword evidence="3" id="KW-0560">Oxidoreductase</keyword>
<comment type="similarity">
    <text evidence="4">Belongs to the zinc-containing alcohol dehydrogenase family.</text>
</comment>
<dbReference type="SMART" id="SM00829">
    <property type="entry name" value="PKS_ER"/>
    <property type="match status" value="1"/>
</dbReference>
<dbReference type="EMBL" id="JFBX01000622">
    <property type="protein sequence ID" value="KXH33345.1"/>
    <property type="molecule type" value="Genomic_DNA"/>
</dbReference>
<dbReference type="AlphaFoldDB" id="A0A135SBQ1"/>
<dbReference type="Pfam" id="PF00107">
    <property type="entry name" value="ADH_zinc_N"/>
    <property type="match status" value="1"/>
</dbReference>
<dbReference type="PANTHER" id="PTHR43401">
    <property type="entry name" value="L-THREONINE 3-DEHYDROGENASE"/>
    <property type="match status" value="1"/>
</dbReference>
<dbReference type="Pfam" id="PF08240">
    <property type="entry name" value="ADH_N"/>
    <property type="match status" value="1"/>
</dbReference>
<evidence type="ECO:0000259" key="5">
    <source>
        <dbReference type="SMART" id="SM00829"/>
    </source>
</evidence>
<dbReference type="PANTHER" id="PTHR43401:SF2">
    <property type="entry name" value="L-THREONINE 3-DEHYDROGENASE"/>
    <property type="match status" value="1"/>
</dbReference>
<evidence type="ECO:0000256" key="2">
    <source>
        <dbReference type="ARBA" id="ARBA00022833"/>
    </source>
</evidence>
<dbReference type="CDD" id="cd08254">
    <property type="entry name" value="hydroxyacyl_CoA_DH"/>
    <property type="match status" value="1"/>
</dbReference>
<dbReference type="SUPFAM" id="SSF50129">
    <property type="entry name" value="GroES-like"/>
    <property type="match status" value="1"/>
</dbReference>
<dbReference type="InterPro" id="IPR013154">
    <property type="entry name" value="ADH-like_N"/>
</dbReference>
<dbReference type="InterPro" id="IPR013149">
    <property type="entry name" value="ADH-like_C"/>
</dbReference>
<dbReference type="PROSITE" id="PS00059">
    <property type="entry name" value="ADH_ZINC"/>
    <property type="match status" value="1"/>
</dbReference>
<dbReference type="InterPro" id="IPR011032">
    <property type="entry name" value="GroES-like_sf"/>
</dbReference>
<evidence type="ECO:0000313" key="7">
    <source>
        <dbReference type="Proteomes" id="UP000070328"/>
    </source>
</evidence>
<sequence length="372" mass="39169">MAQIRTMPQTSDPGQCGAILSTDSFGNIFKDICNAGKMAQMMKAYQFSTPAKGLEYRELPIPVPAKDQLLVQIKATGLCHTDCNIISGLDNTFFWNRPITLGHEIAGVVVGCGPEVSKFAAEDKVVSVITAKHPVEIGDVVKSPGIGIDGGFAEYVLLYESKTLPIPDGVSFAQAAVATDAVATAYHAVATEGQVQKSSKVAIIGLGGLGLSAVQIASHRGAKVYGVDLHRRKYPAALMSGAYCCGRSLDDFPGVKFDVVLDFAGVGITTAGAAKAVKAGGKVVLVGLTKKEATIDTHNFVALGVHLVGSVGSSMEEVEIALQMVAKKEITPAIEEVAFGNLKNELHRLERGDTVGRLYADPSKSVERVVRA</sequence>
<dbReference type="InterPro" id="IPR036291">
    <property type="entry name" value="NAD(P)-bd_dom_sf"/>
</dbReference>
<dbReference type="SUPFAM" id="SSF51735">
    <property type="entry name" value="NAD(P)-binding Rossmann-fold domains"/>
    <property type="match status" value="1"/>
</dbReference>
<dbReference type="GO" id="GO:0008270">
    <property type="term" value="F:zinc ion binding"/>
    <property type="evidence" value="ECO:0007669"/>
    <property type="project" value="InterPro"/>
</dbReference>
<dbReference type="InterPro" id="IPR002328">
    <property type="entry name" value="ADH_Zn_CS"/>
</dbReference>
<proteinExistence type="inferred from homology"/>
<feature type="domain" description="Enoyl reductase (ER)" evidence="5">
    <location>
        <begin position="49"/>
        <end position="360"/>
    </location>
</feature>
<dbReference type="InterPro" id="IPR050129">
    <property type="entry name" value="Zn_alcohol_dh"/>
</dbReference>
<protein>
    <recommendedName>
        <fullName evidence="5">Enoyl reductase (ER) domain-containing protein</fullName>
    </recommendedName>
</protein>
<keyword evidence="1 4" id="KW-0479">Metal-binding</keyword>
<name>A0A135SBQ1_9PEZI</name>
<dbReference type="OrthoDB" id="256333at2759"/>
<accession>A0A135SBQ1</accession>
<dbReference type="GO" id="GO:0016491">
    <property type="term" value="F:oxidoreductase activity"/>
    <property type="evidence" value="ECO:0007669"/>
    <property type="project" value="UniProtKB-KW"/>
</dbReference>
<evidence type="ECO:0000256" key="3">
    <source>
        <dbReference type="ARBA" id="ARBA00023002"/>
    </source>
</evidence>
<evidence type="ECO:0000256" key="1">
    <source>
        <dbReference type="ARBA" id="ARBA00022723"/>
    </source>
</evidence>
<comment type="caution">
    <text evidence="6">The sequence shown here is derived from an EMBL/GenBank/DDBJ whole genome shotgun (WGS) entry which is preliminary data.</text>
</comment>
<keyword evidence="2 4" id="KW-0862">Zinc</keyword>
<comment type="cofactor">
    <cofactor evidence="4">
        <name>Zn(2+)</name>
        <dbReference type="ChEBI" id="CHEBI:29105"/>
    </cofactor>
</comment>
<keyword evidence="7" id="KW-1185">Reference proteome</keyword>
<evidence type="ECO:0000313" key="6">
    <source>
        <dbReference type="EMBL" id="KXH33345.1"/>
    </source>
</evidence>
<gene>
    <name evidence="6" type="ORF">CSIM01_03259</name>
</gene>
<dbReference type="InterPro" id="IPR020843">
    <property type="entry name" value="ER"/>
</dbReference>
<evidence type="ECO:0000256" key="4">
    <source>
        <dbReference type="RuleBase" id="RU361277"/>
    </source>
</evidence>
<dbReference type="Gene3D" id="3.90.180.10">
    <property type="entry name" value="Medium-chain alcohol dehydrogenases, catalytic domain"/>
    <property type="match status" value="1"/>
</dbReference>
<reference evidence="6 7" key="1">
    <citation type="submission" date="2014-02" db="EMBL/GenBank/DDBJ databases">
        <title>The genome sequence of Colletotrichum simmondsii CBS122122.</title>
        <authorList>
            <person name="Baroncelli R."/>
            <person name="Thon M.R."/>
        </authorList>
    </citation>
    <scope>NUCLEOTIDE SEQUENCE [LARGE SCALE GENOMIC DNA]</scope>
    <source>
        <strain evidence="6 7">CBS122122</strain>
    </source>
</reference>
<dbReference type="Proteomes" id="UP000070328">
    <property type="component" value="Unassembled WGS sequence"/>
</dbReference>
<organism evidence="6 7">
    <name type="scientific">Colletotrichum simmondsii</name>
    <dbReference type="NCBI Taxonomy" id="703756"/>
    <lineage>
        <taxon>Eukaryota</taxon>
        <taxon>Fungi</taxon>
        <taxon>Dikarya</taxon>
        <taxon>Ascomycota</taxon>
        <taxon>Pezizomycotina</taxon>
        <taxon>Sordariomycetes</taxon>
        <taxon>Hypocreomycetidae</taxon>
        <taxon>Glomerellales</taxon>
        <taxon>Glomerellaceae</taxon>
        <taxon>Colletotrichum</taxon>
        <taxon>Colletotrichum acutatum species complex</taxon>
    </lineage>
</organism>